<protein>
    <recommendedName>
        <fullName evidence="1">DUF1330 domain-containing protein</fullName>
    </recommendedName>
</protein>
<evidence type="ECO:0000313" key="3">
    <source>
        <dbReference type="EMBL" id="CAA0111104.1"/>
    </source>
</evidence>
<dbReference type="RefSeq" id="WP_159268988.1">
    <property type="nucleotide sequence ID" value="NZ_CACSIK010000001.1"/>
</dbReference>
<dbReference type="Proteomes" id="UP000439591">
    <property type="component" value="Unassembled WGS sequence"/>
</dbReference>
<dbReference type="PANTHER" id="PTHR40257">
    <property type="match status" value="1"/>
</dbReference>
<dbReference type="InterPro" id="IPR011008">
    <property type="entry name" value="Dimeric_a/b-barrel"/>
</dbReference>
<dbReference type="PANTHER" id="PTHR40257:SF1">
    <property type="entry name" value="DUF1330 DOMAIN-CONTAINING PROTEIN"/>
    <property type="match status" value="1"/>
</dbReference>
<accession>A0A5S9NS19</accession>
<evidence type="ECO:0000313" key="2">
    <source>
        <dbReference type="EMBL" id="CAA0093323.1"/>
    </source>
</evidence>
<dbReference type="AlphaFoldDB" id="A0A5S9NS19"/>
<dbReference type="InterPro" id="IPR010753">
    <property type="entry name" value="DUF1330"/>
</dbReference>
<name>A0A5S9NS19_9GAMM</name>
<dbReference type="Pfam" id="PF07045">
    <property type="entry name" value="DUF1330"/>
    <property type="match status" value="1"/>
</dbReference>
<reference evidence="4 5" key="1">
    <citation type="submission" date="2019-11" db="EMBL/GenBank/DDBJ databases">
        <authorList>
            <person name="Holert J."/>
        </authorList>
    </citation>
    <scope>NUCLEOTIDE SEQUENCE [LARGE SCALE GENOMIC DNA]</scope>
    <source>
        <strain evidence="3">BC3_2A</strain>
        <strain evidence="2">SB11_1A</strain>
    </source>
</reference>
<sequence length="140" mass="15719">MILNQPHPSKEQVRALRDRANGEAVAMLNLLKFRERAEYEDGRASELSGKEAYLLYAKAFRKLMEPKGVRVIFAGEPQGLVIGEGSELWDEVAIIEYPSAQVLLDMMRDPNYQKALPHRNAGLEGQLLMDCQSKGVAFTL</sequence>
<dbReference type="Gene3D" id="3.30.70.100">
    <property type="match status" value="1"/>
</dbReference>
<dbReference type="SUPFAM" id="SSF54909">
    <property type="entry name" value="Dimeric alpha+beta barrel"/>
    <property type="match status" value="1"/>
</dbReference>
<evidence type="ECO:0000259" key="1">
    <source>
        <dbReference type="Pfam" id="PF07045"/>
    </source>
</evidence>
<dbReference type="OrthoDB" id="8909581at2"/>
<dbReference type="Proteomes" id="UP000435877">
    <property type="component" value="Unassembled WGS sequence"/>
</dbReference>
<evidence type="ECO:0000313" key="5">
    <source>
        <dbReference type="Proteomes" id="UP000439591"/>
    </source>
</evidence>
<evidence type="ECO:0000313" key="4">
    <source>
        <dbReference type="Proteomes" id="UP000435877"/>
    </source>
</evidence>
<dbReference type="EMBL" id="CACSIM010000004">
    <property type="protein sequence ID" value="CAA0111104.1"/>
    <property type="molecule type" value="Genomic_DNA"/>
</dbReference>
<feature type="domain" description="DUF1330" evidence="1">
    <location>
        <begin position="49"/>
        <end position="128"/>
    </location>
</feature>
<keyword evidence="4" id="KW-1185">Reference proteome</keyword>
<proteinExistence type="predicted"/>
<gene>
    <name evidence="2" type="ORF">IHBHHGIJ_02450</name>
    <name evidence="3" type="ORF">KFEGEMFD_02637</name>
</gene>
<organism evidence="2 4">
    <name type="scientific">Zhongshania aliphaticivorans</name>
    <dbReference type="NCBI Taxonomy" id="1470434"/>
    <lineage>
        <taxon>Bacteria</taxon>
        <taxon>Pseudomonadati</taxon>
        <taxon>Pseudomonadota</taxon>
        <taxon>Gammaproteobacteria</taxon>
        <taxon>Cellvibrionales</taxon>
        <taxon>Spongiibacteraceae</taxon>
        <taxon>Zhongshania</taxon>
    </lineage>
</organism>
<dbReference type="EMBL" id="CACSIK010000001">
    <property type="protein sequence ID" value="CAA0093323.1"/>
    <property type="molecule type" value="Genomic_DNA"/>
</dbReference>